<proteinExistence type="predicted"/>
<keyword evidence="2" id="KW-1185">Reference proteome</keyword>
<evidence type="ECO:0000313" key="1">
    <source>
        <dbReference type="EMBL" id="KHD97459.1"/>
    </source>
</evidence>
<comment type="caution">
    <text evidence="1">The sequence shown here is derived from an EMBL/GenBank/DDBJ whole genome shotgun (WGS) entry which is preliminary data.</text>
</comment>
<accession>A0A0A6VU73</accession>
<dbReference type="Proteomes" id="UP000030466">
    <property type="component" value="Unassembled WGS sequence"/>
</dbReference>
<protein>
    <submittedName>
        <fullName evidence="1">Uncharacterized protein</fullName>
    </submittedName>
</protein>
<organism evidence="1 2">
    <name type="scientific">Kocuria rosea subsp. polaris</name>
    <dbReference type="NCBI Taxonomy" id="136273"/>
    <lineage>
        <taxon>Bacteria</taxon>
        <taxon>Bacillati</taxon>
        <taxon>Actinomycetota</taxon>
        <taxon>Actinomycetes</taxon>
        <taxon>Micrococcales</taxon>
        <taxon>Micrococcaceae</taxon>
        <taxon>Kocuria</taxon>
    </lineage>
</organism>
<gene>
    <name evidence="1" type="ORF">GY22_08865</name>
</gene>
<name>A0A0A6VU73_KOCRO</name>
<evidence type="ECO:0000313" key="2">
    <source>
        <dbReference type="Proteomes" id="UP000030466"/>
    </source>
</evidence>
<sequence>MTPALAGGWGDRDTTDGKVVVHIETYKKNGAKKSVETKDLSYDKAAKRAANKCGLKSERALKDLRRQAWSVDKHDAKWKVLVCSDEKGKKGKKEYVKVHFVDNKEKKDDKKRH</sequence>
<reference evidence="1 2" key="1">
    <citation type="journal article" date="2003" name="Int. J. Syst. Evol. Microbiol.">
        <title>Kocuria polaris sp. nov., an orange-pigmented psychrophilic bacterium isolated from an Antarctic cyanobacterial mat sample.</title>
        <authorList>
            <person name="Reddy G.S."/>
            <person name="Prakash J.S."/>
            <person name="Prabahar V."/>
            <person name="Matsumoto G.I."/>
            <person name="Stackebrandt E."/>
            <person name="Shivaji S."/>
        </authorList>
    </citation>
    <scope>NUCLEOTIDE SEQUENCE [LARGE SCALE GENOMIC DNA]</scope>
    <source>
        <strain evidence="1 2">CMS 76or</strain>
    </source>
</reference>
<dbReference type="AlphaFoldDB" id="A0A0A6VU73"/>
<dbReference type="EMBL" id="JSUH01000007">
    <property type="protein sequence ID" value="KHD97459.1"/>
    <property type="molecule type" value="Genomic_DNA"/>
</dbReference>